<evidence type="ECO:0000256" key="2">
    <source>
        <dbReference type="ARBA" id="ARBA00005028"/>
    </source>
</evidence>
<gene>
    <name evidence="13" type="primary">mro_1</name>
    <name evidence="13" type="ORF">Poly51_07260</name>
</gene>
<evidence type="ECO:0000256" key="9">
    <source>
        <dbReference type="PIRSR" id="PIRSR005096-1"/>
    </source>
</evidence>
<name>A0A5C6FHU7_9BACT</name>
<accession>A0A5C6FHU7</accession>
<dbReference type="EMBL" id="SJPW01000001">
    <property type="protein sequence ID" value="TWU60450.1"/>
    <property type="molecule type" value="Genomic_DNA"/>
</dbReference>
<feature type="active site" description="Proton acceptor" evidence="9">
    <location>
        <position position="353"/>
    </location>
</feature>
<keyword evidence="7 8" id="KW-0119">Carbohydrate metabolism</keyword>
<dbReference type="PANTHER" id="PTHR10091">
    <property type="entry name" value="ALDOSE-1-EPIMERASE"/>
    <property type="match status" value="1"/>
</dbReference>
<dbReference type="UniPathway" id="UPA00242"/>
<evidence type="ECO:0000256" key="10">
    <source>
        <dbReference type="PIRSR" id="PIRSR005096-2"/>
    </source>
</evidence>
<keyword evidence="12" id="KW-0732">Signal</keyword>
<evidence type="ECO:0000256" key="3">
    <source>
        <dbReference type="ARBA" id="ARBA00006206"/>
    </source>
</evidence>
<dbReference type="PROSITE" id="PS00545">
    <property type="entry name" value="ALDOSE_1_EPIMERASE"/>
    <property type="match status" value="1"/>
</dbReference>
<evidence type="ECO:0000256" key="5">
    <source>
        <dbReference type="ARBA" id="ARBA00014165"/>
    </source>
</evidence>
<evidence type="ECO:0000256" key="8">
    <source>
        <dbReference type="PIRNR" id="PIRNR005096"/>
    </source>
</evidence>
<comment type="caution">
    <text evidence="13">The sequence shown here is derived from an EMBL/GenBank/DDBJ whole genome shotgun (WGS) entry which is preliminary data.</text>
</comment>
<sequence length="391" mass="42189" precursor="true">MLLCDRWACIILTIVLAFANGAGSVLADTPAPFPSNPSSKTLSMTIQSEAFGTTKQGEPVTKFILKNSRGNSISLMNWGATLLEVNVPDRDGNLANVNLCFDTLAPYLGSHPYFGSTVGRFCNRIDQGKFSIGDVDHQVTVNAGKHHLHGGKKNFTFQLWEAASYQTDDAVGVKFNLTSPDGQEGFPGEVNATVDYQWNDDNELTVDFTATTDAPTHINLTNHSYWNLGGAGSGSAMGHVATIEADEILDVDDDLIPTGKINTVDGTVFDFRSPRAFGKDVDSLAATKGYDHCFVVRGKPGELRLAARVVDPGSGRVLEIETTQPGMQLYTANHLPGTEGSAGAASHDAFCLETQHYPNTPNRPTFPTTLVKPGETLRETTVHRFTVAHDE</sequence>
<organism evidence="13 14">
    <name type="scientific">Rubripirellula tenax</name>
    <dbReference type="NCBI Taxonomy" id="2528015"/>
    <lineage>
        <taxon>Bacteria</taxon>
        <taxon>Pseudomonadati</taxon>
        <taxon>Planctomycetota</taxon>
        <taxon>Planctomycetia</taxon>
        <taxon>Pirellulales</taxon>
        <taxon>Pirellulaceae</taxon>
        <taxon>Rubripirellula</taxon>
    </lineage>
</organism>
<proteinExistence type="inferred from homology"/>
<feature type="active site" description="Proton donor" evidence="9">
    <location>
        <position position="223"/>
    </location>
</feature>
<keyword evidence="6 8" id="KW-0413">Isomerase</keyword>
<dbReference type="InterPro" id="IPR008183">
    <property type="entry name" value="Aldose_1/G6P_1-epimerase"/>
</dbReference>
<feature type="binding site" evidence="11">
    <location>
        <begin position="223"/>
        <end position="225"/>
    </location>
    <ligand>
        <name>beta-D-galactose</name>
        <dbReference type="ChEBI" id="CHEBI:27667"/>
    </ligand>
</feature>
<feature type="chain" id="PRO_5022844686" description="Aldose 1-epimerase" evidence="12">
    <location>
        <begin position="28"/>
        <end position="391"/>
    </location>
</feature>
<evidence type="ECO:0000313" key="13">
    <source>
        <dbReference type="EMBL" id="TWU60450.1"/>
    </source>
</evidence>
<feature type="signal peptide" evidence="12">
    <location>
        <begin position="1"/>
        <end position="27"/>
    </location>
</feature>
<dbReference type="InterPro" id="IPR047215">
    <property type="entry name" value="Galactose_mutarotase-like"/>
</dbReference>
<evidence type="ECO:0000256" key="7">
    <source>
        <dbReference type="ARBA" id="ARBA00023277"/>
    </source>
</evidence>
<comment type="catalytic activity">
    <reaction evidence="1 8">
        <text>alpha-D-glucose = beta-D-glucose</text>
        <dbReference type="Rhea" id="RHEA:10264"/>
        <dbReference type="ChEBI" id="CHEBI:15903"/>
        <dbReference type="ChEBI" id="CHEBI:17925"/>
        <dbReference type="EC" id="5.1.3.3"/>
    </reaction>
</comment>
<feature type="binding site" evidence="11">
    <location>
        <begin position="123"/>
        <end position="124"/>
    </location>
    <ligand>
        <name>beta-D-galactose</name>
        <dbReference type="ChEBI" id="CHEBI:27667"/>
    </ligand>
</feature>
<dbReference type="EC" id="5.1.3.3" evidence="4 8"/>
<dbReference type="Gene3D" id="2.70.98.10">
    <property type="match status" value="1"/>
</dbReference>
<dbReference type="InterPro" id="IPR015443">
    <property type="entry name" value="Aldose_1-epimerase"/>
</dbReference>
<dbReference type="GO" id="GO:0005737">
    <property type="term" value="C:cytoplasm"/>
    <property type="evidence" value="ECO:0007669"/>
    <property type="project" value="TreeGrafter"/>
</dbReference>
<evidence type="ECO:0000256" key="1">
    <source>
        <dbReference type="ARBA" id="ARBA00001614"/>
    </source>
</evidence>
<evidence type="ECO:0000313" key="14">
    <source>
        <dbReference type="Proteomes" id="UP000318288"/>
    </source>
</evidence>
<dbReference type="NCBIfam" id="NF008277">
    <property type="entry name" value="PRK11055.1"/>
    <property type="match status" value="1"/>
</dbReference>
<dbReference type="Pfam" id="PF01263">
    <property type="entry name" value="Aldose_epim"/>
    <property type="match status" value="1"/>
</dbReference>
<keyword evidence="14" id="KW-1185">Reference proteome</keyword>
<comment type="similarity">
    <text evidence="3 8">Belongs to the aldose epimerase family.</text>
</comment>
<evidence type="ECO:0000256" key="12">
    <source>
        <dbReference type="SAM" id="SignalP"/>
    </source>
</evidence>
<dbReference type="InterPro" id="IPR018052">
    <property type="entry name" value="Ald1_epimerase_CS"/>
</dbReference>
<dbReference type="GO" id="GO:0004034">
    <property type="term" value="F:aldose 1-epimerase activity"/>
    <property type="evidence" value="ECO:0007669"/>
    <property type="project" value="UniProtKB-EC"/>
</dbReference>
<dbReference type="AlphaFoldDB" id="A0A5C6FHU7"/>
<dbReference type="SUPFAM" id="SSF74650">
    <property type="entry name" value="Galactose mutarotase-like"/>
    <property type="match status" value="1"/>
</dbReference>
<evidence type="ECO:0000256" key="6">
    <source>
        <dbReference type="ARBA" id="ARBA00023235"/>
    </source>
</evidence>
<evidence type="ECO:0000256" key="11">
    <source>
        <dbReference type="PIRSR" id="PIRSR005096-3"/>
    </source>
</evidence>
<comment type="pathway">
    <text evidence="2 8">Carbohydrate metabolism; hexose metabolism.</text>
</comment>
<dbReference type="GO" id="GO:0030246">
    <property type="term" value="F:carbohydrate binding"/>
    <property type="evidence" value="ECO:0007669"/>
    <property type="project" value="InterPro"/>
</dbReference>
<dbReference type="PIRSF" id="PIRSF005096">
    <property type="entry name" value="GALM"/>
    <property type="match status" value="1"/>
</dbReference>
<evidence type="ECO:0000256" key="4">
    <source>
        <dbReference type="ARBA" id="ARBA00013185"/>
    </source>
</evidence>
<dbReference type="PANTHER" id="PTHR10091:SF0">
    <property type="entry name" value="GALACTOSE MUTAROTASE"/>
    <property type="match status" value="1"/>
</dbReference>
<protein>
    <recommendedName>
        <fullName evidence="5 8">Aldose 1-epimerase</fullName>
        <ecNumber evidence="4 8">5.1.3.3</ecNumber>
    </recommendedName>
</protein>
<feature type="binding site" evidence="10">
    <location>
        <position position="291"/>
    </location>
    <ligand>
        <name>beta-D-galactose</name>
        <dbReference type="ChEBI" id="CHEBI:27667"/>
    </ligand>
</feature>
<dbReference type="InterPro" id="IPR011013">
    <property type="entry name" value="Gal_mutarotase_sf_dom"/>
</dbReference>
<dbReference type="InterPro" id="IPR014718">
    <property type="entry name" value="GH-type_carb-bd"/>
</dbReference>
<reference evidence="13 14" key="1">
    <citation type="submission" date="2019-02" db="EMBL/GenBank/DDBJ databases">
        <title>Deep-cultivation of Planctomycetes and their phenomic and genomic characterization uncovers novel biology.</title>
        <authorList>
            <person name="Wiegand S."/>
            <person name="Jogler M."/>
            <person name="Boedeker C."/>
            <person name="Pinto D."/>
            <person name="Vollmers J."/>
            <person name="Rivas-Marin E."/>
            <person name="Kohn T."/>
            <person name="Peeters S.H."/>
            <person name="Heuer A."/>
            <person name="Rast P."/>
            <person name="Oberbeckmann S."/>
            <person name="Bunk B."/>
            <person name="Jeske O."/>
            <person name="Meyerdierks A."/>
            <person name="Storesund J.E."/>
            <person name="Kallscheuer N."/>
            <person name="Luecker S."/>
            <person name="Lage O.M."/>
            <person name="Pohl T."/>
            <person name="Merkel B.J."/>
            <person name="Hornburger P."/>
            <person name="Mueller R.-W."/>
            <person name="Bruemmer F."/>
            <person name="Labrenz M."/>
            <person name="Spormann A.M."/>
            <person name="Op Den Camp H."/>
            <person name="Overmann J."/>
            <person name="Amann R."/>
            <person name="Jetten M.S.M."/>
            <person name="Mascher T."/>
            <person name="Medema M.H."/>
            <person name="Devos D.P."/>
            <person name="Kaster A.-K."/>
            <person name="Ovreas L."/>
            <person name="Rohde M."/>
            <person name="Galperin M.Y."/>
            <person name="Jogler C."/>
        </authorList>
    </citation>
    <scope>NUCLEOTIDE SEQUENCE [LARGE SCALE GENOMIC DNA]</scope>
    <source>
        <strain evidence="13 14">Poly51</strain>
    </source>
</reference>
<dbReference type="CDD" id="cd09019">
    <property type="entry name" value="galactose_mutarotase_like"/>
    <property type="match status" value="1"/>
</dbReference>
<dbReference type="GO" id="GO:0006006">
    <property type="term" value="P:glucose metabolic process"/>
    <property type="evidence" value="ECO:0007669"/>
    <property type="project" value="TreeGrafter"/>
</dbReference>
<dbReference type="GO" id="GO:0033499">
    <property type="term" value="P:galactose catabolic process via UDP-galactose, Leloir pathway"/>
    <property type="evidence" value="ECO:0007669"/>
    <property type="project" value="TreeGrafter"/>
</dbReference>
<dbReference type="Proteomes" id="UP000318288">
    <property type="component" value="Unassembled WGS sequence"/>
</dbReference>